<reference evidence="1 2" key="1">
    <citation type="submission" date="2024-03" db="EMBL/GenBank/DDBJ databases">
        <title>Community enrichment and isolation of bacterial strains for fucoidan degradation.</title>
        <authorList>
            <person name="Sichert A."/>
        </authorList>
    </citation>
    <scope>NUCLEOTIDE SEQUENCE [LARGE SCALE GENOMIC DNA]</scope>
    <source>
        <strain evidence="1 2">AS81</strain>
    </source>
</reference>
<keyword evidence="2" id="KW-1185">Reference proteome</keyword>
<protein>
    <submittedName>
        <fullName evidence="1">Uncharacterized protein</fullName>
    </submittedName>
</protein>
<accession>A0ABU9U5T0</accession>
<name>A0ABU9U5T0_9GAMM</name>
<comment type="caution">
    <text evidence="1">The sequence shown here is derived from an EMBL/GenBank/DDBJ whole genome shotgun (WGS) entry which is preliminary data.</text>
</comment>
<evidence type="ECO:0000313" key="2">
    <source>
        <dbReference type="Proteomes" id="UP001388366"/>
    </source>
</evidence>
<sequence>MKKLLLTLAAVAVLGGCKSIEEAYQASALLTYPEKPSDQDVRLSLGVSPSSDFKCYPSNFTVGDNITPQSSQGYYCYRTNKGSFVFDGNNFIGLSKFNETMRKHDDVYTYLNPYYDDNNDVYPLKKASPVVVKTESPSLHTLGLDSKNQILKACKSMTRLQIDNLLKELQSTRIKWSGKLSDISEKDYNYDSVIAFIETEELDRELKRFDETITVKERLYVAAHIPSKYQSGLVDFNINDTVIFEGKITRIEQRDIIYDYQCQVSFTDVKLTKAPN</sequence>
<dbReference type="RefSeq" id="WP_342884367.1">
    <property type="nucleotide sequence ID" value="NZ_JBBMQU010000037.1"/>
</dbReference>
<dbReference type="EMBL" id="JBBMQU010000037">
    <property type="protein sequence ID" value="MEM5552393.1"/>
    <property type="molecule type" value="Genomic_DNA"/>
</dbReference>
<gene>
    <name evidence="1" type="ORF">WNY63_16835</name>
</gene>
<evidence type="ECO:0000313" key="1">
    <source>
        <dbReference type="EMBL" id="MEM5552393.1"/>
    </source>
</evidence>
<proteinExistence type="predicted"/>
<dbReference type="PROSITE" id="PS51257">
    <property type="entry name" value="PROKAR_LIPOPROTEIN"/>
    <property type="match status" value="1"/>
</dbReference>
<dbReference type="Proteomes" id="UP001388366">
    <property type="component" value="Unassembled WGS sequence"/>
</dbReference>
<organism evidence="1 2">
    <name type="scientific">Pseudoalteromonas neustonica</name>
    <dbReference type="NCBI Taxonomy" id="1840331"/>
    <lineage>
        <taxon>Bacteria</taxon>
        <taxon>Pseudomonadati</taxon>
        <taxon>Pseudomonadota</taxon>
        <taxon>Gammaproteobacteria</taxon>
        <taxon>Alteromonadales</taxon>
        <taxon>Pseudoalteromonadaceae</taxon>
        <taxon>Pseudoalteromonas</taxon>
    </lineage>
</organism>